<feature type="transmembrane region" description="Helical" evidence="2">
    <location>
        <begin position="84"/>
        <end position="106"/>
    </location>
</feature>
<gene>
    <name evidence="3" type="ORF">MU0050_000931</name>
</gene>
<accession>A0ABM9MAB0</accession>
<protein>
    <submittedName>
        <fullName evidence="3">Uncharacterized protein</fullName>
    </submittedName>
</protein>
<dbReference type="EMBL" id="OY726395">
    <property type="protein sequence ID" value="CAJ1580238.1"/>
    <property type="molecule type" value="Genomic_DNA"/>
</dbReference>
<dbReference type="Proteomes" id="UP001190466">
    <property type="component" value="Chromosome"/>
</dbReference>
<reference evidence="3 4" key="1">
    <citation type="submission" date="2023-08" db="EMBL/GenBank/DDBJ databases">
        <authorList>
            <person name="Folkvardsen B D."/>
            <person name="Norman A."/>
        </authorList>
    </citation>
    <scope>NUCLEOTIDE SEQUENCE [LARGE SCALE GENOMIC DNA]</scope>
    <source>
        <strain evidence="3 4">Mu0050</strain>
    </source>
</reference>
<keyword evidence="4" id="KW-1185">Reference proteome</keyword>
<proteinExistence type="predicted"/>
<evidence type="ECO:0000313" key="3">
    <source>
        <dbReference type="EMBL" id="CAJ1580238.1"/>
    </source>
</evidence>
<evidence type="ECO:0000256" key="1">
    <source>
        <dbReference type="SAM" id="MobiDB-lite"/>
    </source>
</evidence>
<keyword evidence="2" id="KW-0472">Membrane</keyword>
<evidence type="ECO:0000313" key="4">
    <source>
        <dbReference type="Proteomes" id="UP001190466"/>
    </source>
</evidence>
<dbReference type="RefSeq" id="WP_316514671.1">
    <property type="nucleotide sequence ID" value="NZ_OY726395.1"/>
</dbReference>
<sequence>MPTPRDLGVARQRADEAATAQDQGAERSDEDCPQQRRSPWRLRAGGSRLRIVDHLLGTAVLVAMVVIMVMGVVMVVVVAVVGGVIVTIGAAGAVHVVVVVVGIVAVRRMVVVVRRVVVAMAVVMPRRTVVMVGERRRMNVVMSVTAQ</sequence>
<name>A0ABM9MAB0_9MYCO</name>
<organism evidence="3 4">
    <name type="scientific">[Mycobacterium] wendilense</name>
    <dbReference type="NCBI Taxonomy" id="3064284"/>
    <lineage>
        <taxon>Bacteria</taxon>
        <taxon>Bacillati</taxon>
        <taxon>Actinomycetota</taxon>
        <taxon>Actinomycetes</taxon>
        <taxon>Mycobacteriales</taxon>
        <taxon>Mycobacteriaceae</taxon>
        <taxon>Mycolicibacter</taxon>
    </lineage>
</organism>
<feature type="region of interest" description="Disordered" evidence="1">
    <location>
        <begin position="1"/>
        <end position="38"/>
    </location>
</feature>
<evidence type="ECO:0000256" key="2">
    <source>
        <dbReference type="SAM" id="Phobius"/>
    </source>
</evidence>
<feature type="transmembrane region" description="Helical" evidence="2">
    <location>
        <begin position="55"/>
        <end position="78"/>
    </location>
</feature>
<keyword evidence="2" id="KW-1133">Transmembrane helix</keyword>
<keyword evidence="2" id="KW-0812">Transmembrane</keyword>